<protein>
    <recommendedName>
        <fullName evidence="3">Response regulatory domain-containing protein</fullName>
    </recommendedName>
</protein>
<comment type="caution">
    <text evidence="4">The sequence shown here is derived from an EMBL/GenBank/DDBJ whole genome shotgun (WGS) entry which is preliminary data.</text>
</comment>
<dbReference type="Proteomes" id="UP000649604">
    <property type="component" value="Unassembled WGS sequence"/>
</dbReference>
<dbReference type="Gene3D" id="3.40.50.2300">
    <property type="match status" value="1"/>
</dbReference>
<dbReference type="InterPro" id="IPR036890">
    <property type="entry name" value="HATPase_C_sf"/>
</dbReference>
<dbReference type="SUPFAM" id="SSF52172">
    <property type="entry name" value="CheY-like"/>
    <property type="match status" value="1"/>
</dbReference>
<accession>A0A9D5JUP7</accession>
<dbReference type="Gene3D" id="3.30.565.10">
    <property type="entry name" value="Histidine kinase-like ATPase, C-terminal domain"/>
    <property type="match status" value="1"/>
</dbReference>
<dbReference type="SUPFAM" id="SSF55874">
    <property type="entry name" value="ATPase domain of HSP90 chaperone/DNA topoisomerase II/histidine kinase"/>
    <property type="match status" value="1"/>
</dbReference>
<organism evidence="4 5">
    <name type="scientific">candidate division KSB3 bacterium</name>
    <dbReference type="NCBI Taxonomy" id="2044937"/>
    <lineage>
        <taxon>Bacteria</taxon>
        <taxon>candidate division KSB3</taxon>
    </lineage>
</organism>
<dbReference type="PANTHER" id="PTHR43065">
    <property type="entry name" value="SENSOR HISTIDINE KINASE"/>
    <property type="match status" value="1"/>
</dbReference>
<dbReference type="Gene3D" id="1.10.287.130">
    <property type="match status" value="1"/>
</dbReference>
<feature type="region of interest" description="Disordered" evidence="2">
    <location>
        <begin position="136"/>
        <end position="158"/>
    </location>
</feature>
<name>A0A9D5JUP7_9BACT</name>
<dbReference type="InterPro" id="IPR001789">
    <property type="entry name" value="Sig_transdc_resp-reg_receiver"/>
</dbReference>
<dbReference type="EMBL" id="WJJP01000265">
    <property type="protein sequence ID" value="MBD3324608.1"/>
    <property type="molecule type" value="Genomic_DNA"/>
</dbReference>
<dbReference type="PROSITE" id="PS50110">
    <property type="entry name" value="RESPONSE_REGULATORY"/>
    <property type="match status" value="1"/>
</dbReference>
<dbReference type="InterPro" id="IPR011006">
    <property type="entry name" value="CheY-like_superfamily"/>
</dbReference>
<evidence type="ECO:0000256" key="2">
    <source>
        <dbReference type="SAM" id="MobiDB-lite"/>
    </source>
</evidence>
<comment type="caution">
    <text evidence="1">Lacks conserved residue(s) required for the propagation of feature annotation.</text>
</comment>
<dbReference type="GO" id="GO:0000160">
    <property type="term" value="P:phosphorelay signal transduction system"/>
    <property type="evidence" value="ECO:0007669"/>
    <property type="project" value="InterPro"/>
</dbReference>
<gene>
    <name evidence="4" type="ORF">GF339_08490</name>
</gene>
<evidence type="ECO:0000313" key="5">
    <source>
        <dbReference type="Proteomes" id="UP000649604"/>
    </source>
</evidence>
<proteinExistence type="predicted"/>
<evidence type="ECO:0000259" key="3">
    <source>
        <dbReference type="PROSITE" id="PS50110"/>
    </source>
</evidence>
<evidence type="ECO:0000313" key="4">
    <source>
        <dbReference type="EMBL" id="MBD3324608.1"/>
    </source>
</evidence>
<dbReference type="AlphaFoldDB" id="A0A9D5JUP7"/>
<sequence>MKPTFSMDKTHQPYSLLVVRETPSESEPLIQMLRDDGYQVFQARSREEAEPIFQQEIAVVLAEQHLLEGAGRDLLDTIHAFPKPLWMLLTPSPSDRLLAAAKQGEIYAYLPPPWSADTLYTLVTRAVDHYHLMQTQTRRLREGTPADSSSEQSPPPTADTFAEAVQIEKMVTLGQMLTGVVHEINTPAGAINAAIDNMISHLKLLIESFRTFDAMGMTCDHIRQIMPLVTEMMTTLEGRPRRASSRAIRHEQKVILERLKPYAISNRRKIAKDLARMGFGERLDTLLSLAQEYDLDALMTFFNNCSRLIHAMQDIKVSISILNRLVGAVKSYAYPMQETPELADLHETLDTALIILNNKLKHRIEVEFLPGDLPQIVCYPGELCYAWINILHNAIQAIEQKGRIVIETFTTETYVGVKITDNGQGIPPQ</sequence>
<feature type="domain" description="Response regulatory" evidence="3">
    <location>
        <begin position="15"/>
        <end position="127"/>
    </location>
</feature>
<dbReference type="PANTHER" id="PTHR43065:SF48">
    <property type="entry name" value="HISTIDINE KINASE"/>
    <property type="match status" value="1"/>
</dbReference>
<evidence type="ECO:0000256" key="1">
    <source>
        <dbReference type="PROSITE-ProRule" id="PRU00169"/>
    </source>
</evidence>
<feature type="non-terminal residue" evidence="4">
    <location>
        <position position="429"/>
    </location>
</feature>
<reference evidence="4" key="1">
    <citation type="submission" date="2019-11" db="EMBL/GenBank/DDBJ databases">
        <title>Microbial mats filling the niche in hypersaline microbial mats.</title>
        <authorList>
            <person name="Wong H.L."/>
            <person name="Macleod F.I."/>
            <person name="White R.A. III"/>
            <person name="Burns B.P."/>
        </authorList>
    </citation>
    <scope>NUCLEOTIDE SEQUENCE</scope>
    <source>
        <strain evidence="4">Rbin_158</strain>
    </source>
</reference>